<keyword evidence="5" id="KW-1185">Reference proteome</keyword>
<evidence type="ECO:0000259" key="3">
    <source>
        <dbReference type="Pfam" id="PF01364"/>
    </source>
</evidence>
<dbReference type="RefSeq" id="WP_126610628.1">
    <property type="nucleotide sequence ID" value="NZ_CP034562.1"/>
</dbReference>
<feature type="domain" description="Gingipain" evidence="3">
    <location>
        <begin position="405"/>
        <end position="777"/>
    </location>
</feature>
<dbReference type="NCBIfam" id="NF033707">
    <property type="entry name" value="T9SS_sortase"/>
    <property type="match status" value="1"/>
</dbReference>
<name>A0A3S9NXU4_9BACT</name>
<dbReference type="CDD" id="cd02258">
    <property type="entry name" value="Peptidase_C25_N"/>
    <property type="match status" value="1"/>
</dbReference>
<keyword evidence="2" id="KW-1133">Transmembrane helix</keyword>
<dbReference type="InterPro" id="IPR001769">
    <property type="entry name" value="Gingipain"/>
</dbReference>
<dbReference type="KEGG" id="fll:EI427_00220"/>
<evidence type="ECO:0000256" key="1">
    <source>
        <dbReference type="ARBA" id="ARBA00022729"/>
    </source>
</evidence>
<dbReference type="Pfam" id="PF01364">
    <property type="entry name" value="Peptidase_C25"/>
    <property type="match status" value="1"/>
</dbReference>
<protein>
    <submittedName>
        <fullName evidence="4">Type IX secretion system sortase PorU</fullName>
    </submittedName>
</protein>
<keyword evidence="2" id="KW-0812">Transmembrane</keyword>
<gene>
    <name evidence="4" type="primary">porU</name>
    <name evidence="4" type="ORF">EI427_00220</name>
</gene>
<organism evidence="4 5">
    <name type="scientific">Flammeovirga pectinis</name>
    <dbReference type="NCBI Taxonomy" id="2494373"/>
    <lineage>
        <taxon>Bacteria</taxon>
        <taxon>Pseudomonadati</taxon>
        <taxon>Bacteroidota</taxon>
        <taxon>Cytophagia</taxon>
        <taxon>Cytophagales</taxon>
        <taxon>Flammeovirgaceae</taxon>
        <taxon>Flammeovirga</taxon>
    </lineage>
</organism>
<dbReference type="GO" id="GO:0008234">
    <property type="term" value="F:cysteine-type peptidase activity"/>
    <property type="evidence" value="ECO:0007669"/>
    <property type="project" value="InterPro"/>
</dbReference>
<keyword evidence="1" id="KW-0732">Signal</keyword>
<dbReference type="Gene3D" id="3.40.50.1460">
    <property type="match status" value="1"/>
</dbReference>
<keyword evidence="2" id="KW-0472">Membrane</keyword>
<dbReference type="EMBL" id="CP034562">
    <property type="protein sequence ID" value="AZQ60685.1"/>
    <property type="molecule type" value="Genomic_DNA"/>
</dbReference>
<evidence type="ECO:0000256" key="2">
    <source>
        <dbReference type="SAM" id="Phobius"/>
    </source>
</evidence>
<dbReference type="Proteomes" id="UP000267268">
    <property type="component" value="Chromosome 1"/>
</dbReference>
<dbReference type="SUPFAM" id="SSF52129">
    <property type="entry name" value="Caspase-like"/>
    <property type="match status" value="1"/>
</dbReference>
<evidence type="ECO:0000313" key="5">
    <source>
        <dbReference type="Proteomes" id="UP000267268"/>
    </source>
</evidence>
<dbReference type="InterPro" id="IPR029030">
    <property type="entry name" value="Caspase-like_dom_sf"/>
</dbReference>
<proteinExistence type="predicted"/>
<feature type="transmembrane region" description="Helical" evidence="2">
    <location>
        <begin position="9"/>
        <end position="27"/>
    </location>
</feature>
<dbReference type="Gene3D" id="3.40.50.10390">
    <property type="entry name" value="Gingipain r, domain 1"/>
    <property type="match status" value="1"/>
</dbReference>
<evidence type="ECO:0000313" key="4">
    <source>
        <dbReference type="EMBL" id="AZQ60685.1"/>
    </source>
</evidence>
<dbReference type="InterPro" id="IPR029031">
    <property type="entry name" value="Gingipain_N_sf"/>
</dbReference>
<accession>A0A3S9NXU4</accession>
<reference evidence="4 5" key="1">
    <citation type="submission" date="2018-12" db="EMBL/GenBank/DDBJ databases">
        <title>Flammeovirga pectinis sp. nov., isolated from the gut of the Korean scallop, Patinopecten yessoensis.</title>
        <authorList>
            <person name="Bae J.-W."/>
            <person name="Jeong Y.-S."/>
            <person name="Kang W."/>
        </authorList>
    </citation>
    <scope>NUCLEOTIDE SEQUENCE [LARGE SCALE GENOMIC DNA]</scope>
    <source>
        <strain evidence="4 5">L12M1</strain>
    </source>
</reference>
<dbReference type="OrthoDB" id="9809780at2"/>
<dbReference type="AlphaFoldDB" id="A0A3S9NXU4"/>
<dbReference type="GO" id="GO:0006508">
    <property type="term" value="P:proteolysis"/>
    <property type="evidence" value="ECO:0007669"/>
    <property type="project" value="InterPro"/>
</dbReference>
<sequence length="1133" mass="127010">MNNSYKTNTFYLDIILLITIFSINAFSQGPLSDGSIYKLKVNKTGIYKIDNAVFTELGIDVSNLSPEDIAIYGFGYGMLPQPNNKARPSSLTEISIKFVGEDNNKISSSDIFIFYGEGPNALVIDSVNHFISTEFNLYDEANYYFLKIGGQNSKNRVVIENRTPSTPQSFSSLIEVVHHEKDLITALSEPSGRYWFGEDLTTESSQAIVIDFNPINTSTEMMIKCGVMAKSRAESTFSVSLLGTERGEVVVRGARDFNSYRYGRQGYMENNLFKPFTINDIGDNLNLDVSYSKPQSDSEGYIDYFTINTKRNIATYKNNFVYHEILPSNVDGATISINTVFEYLWDVSDPLNITSLNISNNKITTIRKQQLTSIAAFNIDDLISPELVGNLSNQNIRDLQTPNLLIISYGEYLNQANKLAQHRSTTNSIDVRVVDVEQIYNEYSSGRQDISAIRDFIRTLYTNNSQKLKNVLLFGQGSYDYKGIKQEGGSKVAIYESRDVLQRTKTYSSDDYIGFLDENEGFWAEDIDGSVENYDLEIGIGRLPARTLEDAEILVDRIINYDTLSTNLDSWKKRVLFVADDGDTNTHQGDANDLATYVEETFSDFDSKRVYIDNYPKESTPSGALSPESNESINNWVNNEGVLIVNYSGHGSITNWAEEAILTVDMINNFSNYTKLPLFLTATCEFGRYDNPAIMSSAERLLFNPKGGAISLLTTTRPVYASSNFKINKAFYDYVFLKDQNNNYSSLGQVMMRTKNNSLSGVNNRNFALLGDPSMMLDLSTREINLTTLNHNQYTSTDTIKALDSVLLEGEVTINGVKDKNFNGNIYLTLYEKVTESSTRGNDGSVTVFNYLERKYQLFRGVVSVIEGDFAFDFVVPKDIRYAYGTAKLSFYANNTSFDAIGSDVDIIIGGTSSNPVTETVPPEIKMYFNGDSSASTIPPDSYLYAEFFDESGINISGIGTGHDIKLSMDNGSEEWILNEFLMPKEGVENTYSLVFPLNDLEEGEHSFTIEVWDVLNNRAEKTINVIVSPISELEITDLVAFPNPIDENMDLRFSNNVVGQDITVTSNIIAMNGNTVLSTVNEFENVEEITTLQYKGLRSHYGLISGMYVVQLIIECHSLNLSTFKTTRIVLF</sequence>